<proteinExistence type="predicted"/>
<sequence>TKSVPKEFLKIPKGHKAHSVVKSHPKYAPSRPGWRR</sequence>
<feature type="compositionally biased region" description="Basic and acidic residues" evidence="1">
    <location>
        <begin position="1"/>
        <end position="10"/>
    </location>
</feature>
<name>X0WG53_9ZZZZ</name>
<accession>X0WG53</accession>
<feature type="non-terminal residue" evidence="2">
    <location>
        <position position="1"/>
    </location>
</feature>
<dbReference type="EMBL" id="BARS01026094">
    <property type="protein sequence ID" value="GAG11691.1"/>
    <property type="molecule type" value="Genomic_DNA"/>
</dbReference>
<feature type="region of interest" description="Disordered" evidence="1">
    <location>
        <begin position="1"/>
        <end position="36"/>
    </location>
</feature>
<organism evidence="2">
    <name type="scientific">marine sediment metagenome</name>
    <dbReference type="NCBI Taxonomy" id="412755"/>
    <lineage>
        <taxon>unclassified sequences</taxon>
        <taxon>metagenomes</taxon>
        <taxon>ecological metagenomes</taxon>
    </lineage>
</organism>
<comment type="caution">
    <text evidence="2">The sequence shown here is derived from an EMBL/GenBank/DDBJ whole genome shotgun (WGS) entry which is preliminary data.</text>
</comment>
<evidence type="ECO:0000256" key="1">
    <source>
        <dbReference type="SAM" id="MobiDB-lite"/>
    </source>
</evidence>
<reference evidence="2" key="1">
    <citation type="journal article" date="2014" name="Front. Microbiol.">
        <title>High frequency of phylogenetically diverse reductive dehalogenase-homologous genes in deep subseafloor sedimentary metagenomes.</title>
        <authorList>
            <person name="Kawai M."/>
            <person name="Futagami T."/>
            <person name="Toyoda A."/>
            <person name="Takaki Y."/>
            <person name="Nishi S."/>
            <person name="Hori S."/>
            <person name="Arai W."/>
            <person name="Tsubouchi T."/>
            <person name="Morono Y."/>
            <person name="Uchiyama I."/>
            <person name="Ito T."/>
            <person name="Fujiyama A."/>
            <person name="Inagaki F."/>
            <person name="Takami H."/>
        </authorList>
    </citation>
    <scope>NUCLEOTIDE SEQUENCE</scope>
    <source>
        <strain evidence="2">Expedition CK06-06</strain>
    </source>
</reference>
<dbReference type="AlphaFoldDB" id="X0WG53"/>
<gene>
    <name evidence="2" type="ORF">S01H1_41164</name>
</gene>
<feature type="compositionally biased region" description="Basic residues" evidence="1">
    <location>
        <begin position="12"/>
        <end position="25"/>
    </location>
</feature>
<protein>
    <submittedName>
        <fullName evidence="2">Uncharacterized protein</fullName>
    </submittedName>
</protein>
<evidence type="ECO:0000313" key="2">
    <source>
        <dbReference type="EMBL" id="GAG11691.1"/>
    </source>
</evidence>